<dbReference type="GO" id="GO:0043248">
    <property type="term" value="P:proteasome assembly"/>
    <property type="evidence" value="ECO:0007669"/>
    <property type="project" value="InterPro"/>
</dbReference>
<dbReference type="PANTHER" id="PTHR31051:SF1">
    <property type="entry name" value="PROTEASOME ASSEMBLY CHAPERONE 3"/>
    <property type="match status" value="1"/>
</dbReference>
<dbReference type="PANTHER" id="PTHR31051">
    <property type="entry name" value="PROTEASOME ASSEMBLY CHAPERONE 3"/>
    <property type="match status" value="1"/>
</dbReference>
<gene>
    <name evidence="1" type="ORF">CALCODRAFT_488073</name>
</gene>
<organism evidence="1 2">
    <name type="scientific">Calocera cornea HHB12733</name>
    <dbReference type="NCBI Taxonomy" id="1353952"/>
    <lineage>
        <taxon>Eukaryota</taxon>
        <taxon>Fungi</taxon>
        <taxon>Dikarya</taxon>
        <taxon>Basidiomycota</taxon>
        <taxon>Agaricomycotina</taxon>
        <taxon>Dacrymycetes</taxon>
        <taxon>Dacrymycetales</taxon>
        <taxon>Dacrymycetaceae</taxon>
        <taxon>Calocera</taxon>
    </lineage>
</organism>
<evidence type="ECO:0000313" key="1">
    <source>
        <dbReference type="EMBL" id="KZT51270.1"/>
    </source>
</evidence>
<reference evidence="1 2" key="1">
    <citation type="journal article" date="2016" name="Mol. Biol. Evol.">
        <title>Comparative Genomics of Early-Diverging Mushroom-Forming Fungi Provides Insights into the Origins of Lignocellulose Decay Capabilities.</title>
        <authorList>
            <person name="Nagy L.G."/>
            <person name="Riley R."/>
            <person name="Tritt A."/>
            <person name="Adam C."/>
            <person name="Daum C."/>
            <person name="Floudas D."/>
            <person name="Sun H."/>
            <person name="Yadav J.S."/>
            <person name="Pangilinan J."/>
            <person name="Larsson K.H."/>
            <person name="Matsuura K."/>
            <person name="Barry K."/>
            <person name="Labutti K."/>
            <person name="Kuo R."/>
            <person name="Ohm R.A."/>
            <person name="Bhattacharya S.S."/>
            <person name="Shirouzu T."/>
            <person name="Yoshinaga Y."/>
            <person name="Martin F.M."/>
            <person name="Grigoriev I.V."/>
            <person name="Hibbett D.S."/>
        </authorList>
    </citation>
    <scope>NUCLEOTIDE SEQUENCE [LARGE SCALE GENOMIC DNA]</scope>
    <source>
        <strain evidence="1 2">HHB12733</strain>
    </source>
</reference>
<dbReference type="InParanoid" id="A0A165CRQ8"/>
<dbReference type="EMBL" id="KV424117">
    <property type="protein sequence ID" value="KZT51270.1"/>
    <property type="molecule type" value="Genomic_DNA"/>
</dbReference>
<sequence>MSSIPLSAPLIPTKSVAKELYGVHTELNIQTYADRVMVLVTQLNKVGCLIQATLPPAVPLLPPLPGQMPQPSTATVLTPLFGAPPSEHLHDLYGLYANQIAAIIWTAEGAAGLRRPVVVGVALERKKDEEGQGLTQRERDVFDGIMKMVMDVYAA</sequence>
<name>A0A165CRQ8_9BASI</name>
<dbReference type="OrthoDB" id="5593278at2759"/>
<dbReference type="InterPro" id="IPR053720">
    <property type="entry name" value="Psm_Assembly_Chaperone"/>
</dbReference>
<evidence type="ECO:0000313" key="2">
    <source>
        <dbReference type="Proteomes" id="UP000076842"/>
    </source>
</evidence>
<keyword evidence="2" id="KW-1185">Reference proteome</keyword>
<protein>
    <recommendedName>
        <fullName evidence="3">Proteasome assembly chaperone 3</fullName>
    </recommendedName>
</protein>
<proteinExistence type="predicted"/>
<dbReference type="AlphaFoldDB" id="A0A165CRQ8"/>
<dbReference type="Proteomes" id="UP000076842">
    <property type="component" value="Unassembled WGS sequence"/>
</dbReference>
<accession>A0A165CRQ8</accession>
<evidence type="ECO:0008006" key="3">
    <source>
        <dbReference type="Google" id="ProtNLM"/>
    </source>
</evidence>
<dbReference type="Gene3D" id="3.30.230.90">
    <property type="match status" value="1"/>
</dbReference>
<dbReference type="STRING" id="1353952.A0A165CRQ8"/>
<dbReference type="InterPro" id="IPR018788">
    <property type="entry name" value="Proteasome_assmbl_chp_3"/>
</dbReference>